<evidence type="ECO:0000256" key="12">
    <source>
        <dbReference type="ARBA" id="ARBA00022695"/>
    </source>
</evidence>
<feature type="transmembrane region" description="Helical" evidence="19">
    <location>
        <begin position="29"/>
        <end position="49"/>
    </location>
</feature>
<feature type="transmembrane region" description="Helical" evidence="19">
    <location>
        <begin position="152"/>
        <end position="173"/>
    </location>
</feature>
<keyword evidence="24" id="KW-1185">Reference proteome</keyword>
<comment type="pathway">
    <text evidence="3 18">Phospholipid metabolism; CDP-diacylglycerol biosynthesis; CDP-diacylglycerol from sn-glycerol 3-phosphate: step 3/3.</text>
</comment>
<keyword evidence="10 18" id="KW-0808">Transferase</keyword>
<feature type="transmembrane region" description="Helical" evidence="19">
    <location>
        <begin position="194"/>
        <end position="212"/>
    </location>
</feature>
<dbReference type="GeneID" id="83544738"/>
<reference evidence="20 24" key="3">
    <citation type="journal article" date="2023" name="Front. Microbiol.">
        <title>Phylogeography and host specificity of Pasteurellaceae pathogenic to sea-farmed fish in the north-east Atlantic.</title>
        <authorList>
            <person name="Gulla S."/>
            <person name="Colquhoun D.J."/>
            <person name="Olsen A.B."/>
            <person name="Spilsberg B."/>
            <person name="Lagesen K."/>
            <person name="Aakesson C.P."/>
            <person name="Strom S."/>
            <person name="Manji F."/>
            <person name="Birkbeck T.H."/>
            <person name="Nilsen H.K."/>
        </authorList>
    </citation>
    <scope>NUCLEOTIDE SEQUENCE [LARGE SCALE GENOMIC DNA]</scope>
    <source>
        <strain evidence="20 24">VIO11850</strain>
    </source>
</reference>
<dbReference type="UniPathway" id="UPA00557">
    <property type="reaction ID" value="UER00614"/>
</dbReference>
<evidence type="ECO:0000313" key="22">
    <source>
        <dbReference type="EMBL" id="SEL90678.1"/>
    </source>
</evidence>
<dbReference type="EMBL" id="JASAVS010000002">
    <property type="protein sequence ID" value="MDP8084700.1"/>
    <property type="molecule type" value="Genomic_DNA"/>
</dbReference>
<keyword evidence="9" id="KW-0444">Lipid biosynthesis</keyword>
<keyword evidence="8" id="KW-1003">Cell membrane</keyword>
<feature type="transmembrane region" description="Helical" evidence="19">
    <location>
        <begin position="56"/>
        <end position="77"/>
    </location>
</feature>
<keyword evidence="12 18" id="KW-0548">Nucleotidyltransferase</keyword>
<evidence type="ECO:0000256" key="9">
    <source>
        <dbReference type="ARBA" id="ARBA00022516"/>
    </source>
</evidence>
<gene>
    <name evidence="20" type="ORF">QJT92_01965</name>
    <name evidence="21" type="ORF">QJU97_03345</name>
    <name evidence="22" type="ORF">SAMN05444853_101115</name>
</gene>
<dbReference type="GO" id="GO:0004605">
    <property type="term" value="F:phosphatidate cytidylyltransferase activity"/>
    <property type="evidence" value="ECO:0007669"/>
    <property type="project" value="UniProtKB-EC"/>
</dbReference>
<dbReference type="PANTHER" id="PTHR46382:SF1">
    <property type="entry name" value="PHOSPHATIDATE CYTIDYLYLTRANSFERASE"/>
    <property type="match status" value="1"/>
</dbReference>
<dbReference type="Proteomes" id="UP001231736">
    <property type="component" value="Unassembled WGS sequence"/>
</dbReference>
<dbReference type="InterPro" id="IPR000374">
    <property type="entry name" value="PC_trans"/>
</dbReference>
<accession>A0A1H7U1W5</accession>
<evidence type="ECO:0000256" key="3">
    <source>
        <dbReference type="ARBA" id="ARBA00005119"/>
    </source>
</evidence>
<keyword evidence="16" id="KW-0594">Phospholipid biosynthesis</keyword>
<keyword evidence="13 19" id="KW-1133">Transmembrane helix</keyword>
<feature type="transmembrane region" description="Helical" evidence="19">
    <location>
        <begin position="89"/>
        <end position="108"/>
    </location>
</feature>
<evidence type="ECO:0000256" key="4">
    <source>
        <dbReference type="ARBA" id="ARBA00005189"/>
    </source>
</evidence>
<dbReference type="EMBL" id="JASAYT010000007">
    <property type="protein sequence ID" value="MDP8174492.1"/>
    <property type="molecule type" value="Genomic_DNA"/>
</dbReference>
<evidence type="ECO:0000256" key="14">
    <source>
        <dbReference type="ARBA" id="ARBA00023098"/>
    </source>
</evidence>
<reference evidence="23" key="2">
    <citation type="submission" date="2016-10" db="EMBL/GenBank/DDBJ databases">
        <authorList>
            <person name="Varghese N."/>
            <person name="Submissions S."/>
        </authorList>
    </citation>
    <scope>NUCLEOTIDE SEQUENCE [LARGE SCALE GENOMIC DNA]</scope>
    <source>
        <strain evidence="23">DSM 24204</strain>
    </source>
</reference>
<evidence type="ECO:0000256" key="11">
    <source>
        <dbReference type="ARBA" id="ARBA00022692"/>
    </source>
</evidence>
<evidence type="ECO:0000256" key="7">
    <source>
        <dbReference type="ARBA" id="ARBA00019373"/>
    </source>
</evidence>
<comment type="subcellular location">
    <subcellularLocation>
        <location evidence="2">Cell membrane</location>
        <topology evidence="2">Multi-pass membrane protein</topology>
    </subcellularLocation>
</comment>
<dbReference type="STRING" id="97481.SAMN05444853_101115"/>
<keyword evidence="17" id="KW-1208">Phospholipid metabolism</keyword>
<dbReference type="GO" id="GO:0005886">
    <property type="term" value="C:plasma membrane"/>
    <property type="evidence" value="ECO:0007669"/>
    <property type="project" value="UniProtKB-SubCell"/>
</dbReference>
<reference evidence="22" key="1">
    <citation type="submission" date="2016-10" db="EMBL/GenBank/DDBJ databases">
        <authorList>
            <person name="de Groot N.N."/>
        </authorList>
    </citation>
    <scope>NUCLEOTIDE SEQUENCE [LARGE SCALE GENOMIC DNA]</scope>
    <source>
        <strain evidence="22">DSM 24204</strain>
    </source>
</reference>
<name>A0A1H7U1W5_9PAST</name>
<dbReference type="RefSeq" id="WP_090919479.1">
    <property type="nucleotide sequence ID" value="NZ_CP016180.1"/>
</dbReference>
<evidence type="ECO:0000256" key="13">
    <source>
        <dbReference type="ARBA" id="ARBA00022989"/>
    </source>
</evidence>
<evidence type="ECO:0000313" key="24">
    <source>
        <dbReference type="Proteomes" id="UP001224812"/>
    </source>
</evidence>
<evidence type="ECO:0000256" key="19">
    <source>
        <dbReference type="SAM" id="Phobius"/>
    </source>
</evidence>
<dbReference type="Proteomes" id="UP001224812">
    <property type="component" value="Unassembled WGS sequence"/>
</dbReference>
<comment type="catalytic activity">
    <reaction evidence="1 18">
        <text>a 1,2-diacyl-sn-glycero-3-phosphate + CTP + H(+) = a CDP-1,2-diacyl-sn-glycerol + diphosphate</text>
        <dbReference type="Rhea" id="RHEA:16229"/>
        <dbReference type="ChEBI" id="CHEBI:15378"/>
        <dbReference type="ChEBI" id="CHEBI:33019"/>
        <dbReference type="ChEBI" id="CHEBI:37563"/>
        <dbReference type="ChEBI" id="CHEBI:58332"/>
        <dbReference type="ChEBI" id="CHEBI:58608"/>
        <dbReference type="EC" id="2.7.7.41"/>
    </reaction>
</comment>
<dbReference type="OrthoDB" id="9799199at2"/>
<comment type="pathway">
    <text evidence="4">Lipid metabolism.</text>
</comment>
<proteinExistence type="inferred from homology"/>
<sequence length="288" mass="31792">MLKQRILSALIMIPLALLGLFLLSPLPFFLALSVLVVLAMWEWAQFAGIKRSIGRVIVALVTLGILLFPIMAGTYSIKKADFLNDVTTPLLFVGVIWWLVALFLVIGYPKTARFWEKSISAKFIFGFCTLVPFLIAMPALRFYHYHSNPYQGAFLLLYVLVLVWSADSGAYFFGRAFGKHKLAPKVSPKKSIEGVIGGLLTAGVVAFAFFKFTPNDMYGNVDLVPFIVISVLTVAISILGDLTESMFKRQAGVKDSSNLIPGHGGILDRIDSLTAAVPFFAMAFFFFL</sequence>
<evidence type="ECO:0000313" key="21">
    <source>
        <dbReference type="EMBL" id="MDP8174492.1"/>
    </source>
</evidence>
<dbReference type="PROSITE" id="PS01315">
    <property type="entry name" value="CDS"/>
    <property type="match status" value="1"/>
</dbReference>
<dbReference type="EC" id="2.7.7.41" evidence="6 18"/>
<dbReference type="Pfam" id="PF01148">
    <property type="entry name" value="CTP_transf_1"/>
    <property type="match status" value="1"/>
</dbReference>
<keyword evidence="14" id="KW-0443">Lipid metabolism</keyword>
<dbReference type="PANTHER" id="PTHR46382">
    <property type="entry name" value="PHOSPHATIDATE CYTIDYLYLTRANSFERASE"/>
    <property type="match status" value="1"/>
</dbReference>
<evidence type="ECO:0000256" key="18">
    <source>
        <dbReference type="RuleBase" id="RU003938"/>
    </source>
</evidence>
<evidence type="ECO:0000256" key="2">
    <source>
        <dbReference type="ARBA" id="ARBA00004651"/>
    </source>
</evidence>
<organism evidence="22 23">
    <name type="scientific">Phocoenobacter skyensis</name>
    <dbReference type="NCBI Taxonomy" id="97481"/>
    <lineage>
        <taxon>Bacteria</taxon>
        <taxon>Pseudomonadati</taxon>
        <taxon>Pseudomonadota</taxon>
        <taxon>Gammaproteobacteria</taxon>
        <taxon>Pasteurellales</taxon>
        <taxon>Pasteurellaceae</taxon>
        <taxon>Phocoenobacter</taxon>
    </lineage>
</organism>
<feature type="transmembrane region" description="Helical" evidence="19">
    <location>
        <begin position="120"/>
        <end position="140"/>
    </location>
</feature>
<evidence type="ECO:0000256" key="5">
    <source>
        <dbReference type="ARBA" id="ARBA00010185"/>
    </source>
</evidence>
<comment type="similarity">
    <text evidence="5 18">Belongs to the CDS family.</text>
</comment>
<evidence type="ECO:0000256" key="1">
    <source>
        <dbReference type="ARBA" id="ARBA00001698"/>
    </source>
</evidence>
<dbReference type="AlphaFoldDB" id="A0A1H7U1W5"/>
<feature type="transmembrane region" description="Helical" evidence="19">
    <location>
        <begin position="224"/>
        <end position="242"/>
    </location>
</feature>
<evidence type="ECO:0000256" key="6">
    <source>
        <dbReference type="ARBA" id="ARBA00012487"/>
    </source>
</evidence>
<evidence type="ECO:0000313" key="23">
    <source>
        <dbReference type="Proteomes" id="UP000198883"/>
    </source>
</evidence>
<evidence type="ECO:0000256" key="15">
    <source>
        <dbReference type="ARBA" id="ARBA00023136"/>
    </source>
</evidence>
<evidence type="ECO:0000313" key="20">
    <source>
        <dbReference type="EMBL" id="MDP8084700.1"/>
    </source>
</evidence>
<evidence type="ECO:0000256" key="10">
    <source>
        <dbReference type="ARBA" id="ARBA00022679"/>
    </source>
</evidence>
<dbReference type="Proteomes" id="UP000198883">
    <property type="component" value="Unassembled WGS sequence"/>
</dbReference>
<dbReference type="EMBL" id="FOBN01000001">
    <property type="protein sequence ID" value="SEL90678.1"/>
    <property type="molecule type" value="Genomic_DNA"/>
</dbReference>
<reference evidence="21" key="4">
    <citation type="journal article" date="2023" name="Front. Microbiol.">
        <title>Phylogeography and host specificity of Pasteurellaceae pathogenic to sea-farmed fish in the north-east Atlantic.</title>
        <authorList>
            <person name="Gulla S."/>
            <person name="Colquhoun D.J."/>
            <person name="Olsen A.B."/>
            <person name="Spilsberg B."/>
            <person name="Lagesen K."/>
            <person name="Aakesson C.P."/>
            <person name="Strom S."/>
            <person name="Manji F."/>
            <person name="Birkbeck T.H."/>
            <person name="Nilsen H.K."/>
        </authorList>
    </citation>
    <scope>NUCLEOTIDE SEQUENCE</scope>
    <source>
        <strain evidence="21">98B1</strain>
    </source>
</reference>
<protein>
    <recommendedName>
        <fullName evidence="7 18">Phosphatidate cytidylyltransferase</fullName>
        <ecNumber evidence="6 18">2.7.7.41</ecNumber>
    </recommendedName>
</protein>
<evidence type="ECO:0000256" key="8">
    <source>
        <dbReference type="ARBA" id="ARBA00022475"/>
    </source>
</evidence>
<evidence type="ECO:0000256" key="16">
    <source>
        <dbReference type="ARBA" id="ARBA00023209"/>
    </source>
</evidence>
<keyword evidence="15 19" id="KW-0472">Membrane</keyword>
<dbReference type="GO" id="GO:0016024">
    <property type="term" value="P:CDP-diacylglycerol biosynthetic process"/>
    <property type="evidence" value="ECO:0007669"/>
    <property type="project" value="UniProtKB-UniPathway"/>
</dbReference>
<keyword evidence="11 18" id="KW-0812">Transmembrane</keyword>
<evidence type="ECO:0000256" key="17">
    <source>
        <dbReference type="ARBA" id="ARBA00023264"/>
    </source>
</evidence>